<organism evidence="2 3">
    <name type="scientific">Streptomyces sannanensis</name>
    <dbReference type="NCBI Taxonomy" id="285536"/>
    <lineage>
        <taxon>Bacteria</taxon>
        <taxon>Bacillati</taxon>
        <taxon>Actinomycetota</taxon>
        <taxon>Actinomycetes</taxon>
        <taxon>Kitasatosporales</taxon>
        <taxon>Streptomycetaceae</taxon>
        <taxon>Streptomyces</taxon>
    </lineage>
</organism>
<name>A0ABP6SJR6_9ACTN</name>
<keyword evidence="3" id="KW-1185">Reference proteome</keyword>
<dbReference type="RefSeq" id="WP_345043296.1">
    <property type="nucleotide sequence ID" value="NZ_BAAAYL010000001.1"/>
</dbReference>
<evidence type="ECO:0000313" key="2">
    <source>
        <dbReference type="EMBL" id="GAA3378693.1"/>
    </source>
</evidence>
<comment type="caution">
    <text evidence="2">The sequence shown here is derived from an EMBL/GenBank/DDBJ whole genome shotgun (WGS) entry which is preliminary data.</text>
</comment>
<feature type="domain" description="Transposase IS4 N-terminal" evidence="1">
    <location>
        <begin position="7"/>
        <end position="95"/>
    </location>
</feature>
<dbReference type="InterPro" id="IPR024473">
    <property type="entry name" value="Transposases_IS4_N"/>
</dbReference>
<protein>
    <recommendedName>
        <fullName evidence="1">Transposase IS4 N-terminal domain-containing protein</fullName>
    </recommendedName>
</protein>
<gene>
    <name evidence="2" type="ORF">GCM10020367_59230</name>
</gene>
<dbReference type="Proteomes" id="UP001499990">
    <property type="component" value="Unassembled WGS sequence"/>
</dbReference>
<evidence type="ECO:0000313" key="3">
    <source>
        <dbReference type="Proteomes" id="UP001499990"/>
    </source>
</evidence>
<proteinExistence type="predicted"/>
<dbReference type="EMBL" id="BAAAYL010000001">
    <property type="protein sequence ID" value="GAA3378693.1"/>
    <property type="molecule type" value="Genomic_DNA"/>
</dbReference>
<dbReference type="Pfam" id="PF13006">
    <property type="entry name" value="Nterm_IS4"/>
    <property type="match status" value="1"/>
</dbReference>
<accession>A0ABP6SJR6</accession>
<sequence>MSGRGGVDLVLELTGRAERRHRLLPARAVVCFVLALCLFSSSDSAGLPGYRVVLRTLTEKLRHLPGGIVQRLPTSSALTRARQRLGDKPFQALFERRCGTRATPTTPGA</sequence>
<reference evidence="3" key="1">
    <citation type="journal article" date="2019" name="Int. J. Syst. Evol. Microbiol.">
        <title>The Global Catalogue of Microorganisms (GCM) 10K type strain sequencing project: providing services to taxonomists for standard genome sequencing and annotation.</title>
        <authorList>
            <consortium name="The Broad Institute Genomics Platform"/>
            <consortium name="The Broad Institute Genome Sequencing Center for Infectious Disease"/>
            <person name="Wu L."/>
            <person name="Ma J."/>
        </authorList>
    </citation>
    <scope>NUCLEOTIDE SEQUENCE [LARGE SCALE GENOMIC DNA]</scope>
    <source>
        <strain evidence="3">JCM 9651</strain>
    </source>
</reference>
<evidence type="ECO:0000259" key="1">
    <source>
        <dbReference type="Pfam" id="PF13006"/>
    </source>
</evidence>